<evidence type="ECO:0000313" key="3">
    <source>
        <dbReference type="WBParaSite" id="HPBE_0002638101-mRNA-1"/>
    </source>
</evidence>
<proteinExistence type="predicted"/>
<organism evidence="2 3">
    <name type="scientific">Heligmosomoides polygyrus</name>
    <name type="common">Parasitic roundworm</name>
    <dbReference type="NCBI Taxonomy" id="6339"/>
    <lineage>
        <taxon>Eukaryota</taxon>
        <taxon>Metazoa</taxon>
        <taxon>Ecdysozoa</taxon>
        <taxon>Nematoda</taxon>
        <taxon>Chromadorea</taxon>
        <taxon>Rhabditida</taxon>
        <taxon>Rhabditina</taxon>
        <taxon>Rhabditomorpha</taxon>
        <taxon>Strongyloidea</taxon>
        <taxon>Heligmosomidae</taxon>
        <taxon>Heligmosomoides</taxon>
    </lineage>
</organism>
<dbReference type="AlphaFoldDB" id="A0A183GUL1"/>
<protein>
    <submittedName>
        <fullName evidence="1 3">Uncharacterized protein</fullName>
    </submittedName>
</protein>
<dbReference type="Proteomes" id="UP000050761">
    <property type="component" value="Unassembled WGS sequence"/>
</dbReference>
<reference evidence="3" key="2">
    <citation type="submission" date="2019-09" db="UniProtKB">
        <authorList>
            <consortium name="WormBaseParasite"/>
        </authorList>
    </citation>
    <scope>IDENTIFICATION</scope>
</reference>
<keyword evidence="2" id="KW-1185">Reference proteome</keyword>
<evidence type="ECO:0000313" key="1">
    <source>
        <dbReference type="EMBL" id="VDP57310.1"/>
    </source>
</evidence>
<name>A0A183GUL1_HELPZ</name>
<accession>A0A183GUL1</accession>
<dbReference type="WBParaSite" id="HPBE_0002638101-mRNA-1">
    <property type="protein sequence ID" value="HPBE_0002638101-mRNA-1"/>
    <property type="gene ID" value="HPBE_0002638101"/>
</dbReference>
<evidence type="ECO:0000313" key="2">
    <source>
        <dbReference type="Proteomes" id="UP000050761"/>
    </source>
</evidence>
<reference evidence="1 2" key="1">
    <citation type="submission" date="2018-11" db="EMBL/GenBank/DDBJ databases">
        <authorList>
            <consortium name="Pathogen Informatics"/>
        </authorList>
    </citation>
    <scope>NUCLEOTIDE SEQUENCE [LARGE SCALE GENOMIC DNA]</scope>
</reference>
<accession>A0A3P8ETB1</accession>
<gene>
    <name evidence="1" type="ORF">HPBE_LOCUS26380</name>
</gene>
<sequence length="93" mass="10698">METKMLRWTAGVTRLDRIRSDAIRQKFGVAPITDNCLWTLYIVVTSKLAALEAELARRDELQEKSEKDRGEALQNLEEVGLNERTALIFRTSF</sequence>
<dbReference type="EMBL" id="UZAH01039855">
    <property type="protein sequence ID" value="VDP57310.1"/>
    <property type="molecule type" value="Genomic_DNA"/>
</dbReference>